<dbReference type="EC" id="2.7.11.1" evidence="6"/>
<evidence type="ECO:0000313" key="7">
    <source>
        <dbReference type="Proteomes" id="UP000238823"/>
    </source>
</evidence>
<dbReference type="GO" id="GO:0004674">
    <property type="term" value="F:protein serine/threonine kinase activity"/>
    <property type="evidence" value="ECO:0007669"/>
    <property type="project" value="UniProtKB-EC"/>
</dbReference>
<protein>
    <submittedName>
        <fullName evidence="6">Serine/threonine-protein kinase HipA</fullName>
        <ecNumber evidence="6">2.7.11.1</ecNumber>
    </submittedName>
</protein>
<accession>A0A2S9YM18</accession>
<dbReference type="Proteomes" id="UP000238823">
    <property type="component" value="Unassembled WGS sequence"/>
</dbReference>
<feature type="domain" description="HipA-like C-terminal" evidence="4">
    <location>
        <begin position="142"/>
        <end position="385"/>
    </location>
</feature>
<evidence type="ECO:0000259" key="5">
    <source>
        <dbReference type="Pfam" id="PF13657"/>
    </source>
</evidence>
<name>A0A2S9YM18_9BACT</name>
<dbReference type="Pfam" id="PF13657">
    <property type="entry name" value="Couple_hipA"/>
    <property type="match status" value="1"/>
</dbReference>
<dbReference type="InterPro" id="IPR052028">
    <property type="entry name" value="HipA_Ser/Thr_kinase"/>
</dbReference>
<evidence type="ECO:0000256" key="3">
    <source>
        <dbReference type="ARBA" id="ARBA00022777"/>
    </source>
</evidence>
<feature type="domain" description="HipA N-terminal subdomain 1" evidence="5">
    <location>
        <begin position="6"/>
        <end position="106"/>
    </location>
</feature>
<dbReference type="PANTHER" id="PTHR37419:SF1">
    <property type="entry name" value="SERINE_THREONINE-PROTEIN KINASE TOXIN HIPA"/>
    <property type="match status" value="1"/>
</dbReference>
<dbReference type="OrthoDB" id="9805913at2"/>
<dbReference type="RefSeq" id="WP_106091120.1">
    <property type="nucleotide sequence ID" value="NZ_PVNL01000083.1"/>
</dbReference>
<dbReference type="NCBIfam" id="TIGR03071">
    <property type="entry name" value="couple_hipA"/>
    <property type="match status" value="1"/>
</dbReference>
<comment type="similarity">
    <text evidence="1">Belongs to the HipA Ser/Thr kinase family.</text>
</comment>
<organism evidence="6 7">
    <name type="scientific">Enhygromyxa salina</name>
    <dbReference type="NCBI Taxonomy" id="215803"/>
    <lineage>
        <taxon>Bacteria</taxon>
        <taxon>Pseudomonadati</taxon>
        <taxon>Myxococcota</taxon>
        <taxon>Polyangia</taxon>
        <taxon>Nannocystales</taxon>
        <taxon>Nannocystaceae</taxon>
        <taxon>Enhygromyxa</taxon>
    </lineage>
</organism>
<reference evidence="6 7" key="1">
    <citation type="submission" date="2018-03" db="EMBL/GenBank/DDBJ databases">
        <title>Draft Genome Sequences of the Obligatory Marine Myxobacteria Enhygromyxa salina SWB007.</title>
        <authorList>
            <person name="Poehlein A."/>
            <person name="Moghaddam J.A."/>
            <person name="Harms H."/>
            <person name="Alanjari M."/>
            <person name="Koenig G.M."/>
            <person name="Daniel R."/>
            <person name="Schaeberle T.F."/>
        </authorList>
    </citation>
    <scope>NUCLEOTIDE SEQUENCE [LARGE SCALE GENOMIC DNA]</scope>
    <source>
        <strain evidence="6 7">SWB007</strain>
    </source>
</reference>
<dbReference type="AlphaFoldDB" id="A0A2S9YM18"/>
<dbReference type="GO" id="GO:0005829">
    <property type="term" value="C:cytosol"/>
    <property type="evidence" value="ECO:0007669"/>
    <property type="project" value="TreeGrafter"/>
</dbReference>
<dbReference type="EMBL" id="PVNL01000083">
    <property type="protein sequence ID" value="PRQ06141.1"/>
    <property type="molecule type" value="Genomic_DNA"/>
</dbReference>
<comment type="caution">
    <text evidence="6">The sequence shown here is derived from an EMBL/GenBank/DDBJ whole genome shotgun (WGS) entry which is preliminary data.</text>
</comment>
<evidence type="ECO:0000256" key="2">
    <source>
        <dbReference type="ARBA" id="ARBA00022679"/>
    </source>
</evidence>
<keyword evidence="2 6" id="KW-0808">Transferase</keyword>
<proteinExistence type="inferred from homology"/>
<evidence type="ECO:0000313" key="6">
    <source>
        <dbReference type="EMBL" id="PRQ06141.1"/>
    </source>
</evidence>
<dbReference type="InterPro" id="IPR017508">
    <property type="entry name" value="HipA_N1"/>
</dbReference>
<dbReference type="Pfam" id="PF07804">
    <property type="entry name" value="HipA_C"/>
    <property type="match status" value="1"/>
</dbReference>
<gene>
    <name evidence="6" type="primary">hipA_3</name>
    <name evidence="6" type="ORF">ENSA7_41750</name>
</gene>
<evidence type="ECO:0000256" key="1">
    <source>
        <dbReference type="ARBA" id="ARBA00010164"/>
    </source>
</evidence>
<keyword evidence="3 6" id="KW-0418">Kinase</keyword>
<dbReference type="Gene3D" id="1.10.1070.20">
    <property type="match status" value="1"/>
</dbReference>
<dbReference type="PANTHER" id="PTHR37419">
    <property type="entry name" value="SERINE/THREONINE-PROTEIN KINASE TOXIN HIPA"/>
    <property type="match status" value="1"/>
</dbReference>
<sequence>MARSFDVELHGQVIGTLRESESGFVGFKFNDSYRRSRRRDVLGQAFVDKLGAEHVGKQRELPPFFANLVPEGELRPFLEQRLGIEPRDDLGLLALVGHDLPGAVEVRPRAGASVATTEDHESELTDVVTPRPLTDADEELRFSLAGMQLKFSVVRAEDKVTFPVSGERGDWLVKLDSERFPGVVENEHAMLSWAREAGFVVPACQLVPTTSLQGSLIRYAEPGVNALMISRYDRLGSDRIHQEDFAQVINARPINKYGNVTYEQLAILVQNIISETARDEFIRRLVFMIASGNSDAHLKNWSLIYPNRRDAELAPLYDQVATVAWLDADGKAIIKPVVALKLAGVRRFAELSSETFASFAERIRVDTKHVAALVHDTLERLREAWKRVRQRRDWQLAAAHEQALAEHWQRTPLLAPLLERRA</sequence>
<evidence type="ECO:0000259" key="4">
    <source>
        <dbReference type="Pfam" id="PF07804"/>
    </source>
</evidence>
<dbReference type="InterPro" id="IPR012893">
    <property type="entry name" value="HipA-like_C"/>
</dbReference>